<keyword evidence="7 9" id="KW-0804">Transcription</keyword>
<evidence type="ECO:0000256" key="4">
    <source>
        <dbReference type="ARBA" id="ARBA00022679"/>
    </source>
</evidence>
<dbReference type="InterPro" id="IPR046950">
    <property type="entry name" value="DNA-dir_Rpol_C_phage-type"/>
</dbReference>
<evidence type="ECO:0000313" key="12">
    <source>
        <dbReference type="EMBL" id="CCA21903.1"/>
    </source>
</evidence>
<keyword evidence="6" id="KW-0809">Transit peptide</keyword>
<feature type="region of interest" description="Disordered" evidence="10">
    <location>
        <begin position="503"/>
        <end position="527"/>
    </location>
</feature>
<feature type="domain" description="DNA-directed RNA polymerase N-terminal" evidence="11">
    <location>
        <begin position="170"/>
        <end position="477"/>
    </location>
</feature>
<keyword evidence="3 9" id="KW-0240">DNA-directed RNA polymerase</keyword>
<evidence type="ECO:0000256" key="6">
    <source>
        <dbReference type="ARBA" id="ARBA00022946"/>
    </source>
</evidence>
<evidence type="ECO:0000256" key="9">
    <source>
        <dbReference type="RuleBase" id="RU003805"/>
    </source>
</evidence>
<dbReference type="Pfam" id="PF14700">
    <property type="entry name" value="RPOL_N"/>
    <property type="match status" value="1"/>
</dbReference>
<dbReference type="Gene3D" id="1.10.1320.10">
    <property type="entry name" value="DNA-directed RNA polymerase, N-terminal domain"/>
    <property type="match status" value="1"/>
</dbReference>
<dbReference type="PROSITE" id="PS00900">
    <property type="entry name" value="RNA_POL_PHAGE_1"/>
    <property type="match status" value="1"/>
</dbReference>
<dbReference type="FunFam" id="1.10.287.280:FF:000001">
    <property type="entry name" value="DNA-directed RNA polymerase"/>
    <property type="match status" value="1"/>
</dbReference>
<gene>
    <name evidence="12" type="primary">AlNc14C137G7135</name>
    <name evidence="12" type="ORF">ALNC14_080460</name>
</gene>
<dbReference type="InterPro" id="IPR024075">
    <property type="entry name" value="DNA-dir_RNA_pol_helix_hairp_sf"/>
</dbReference>
<organism evidence="12">
    <name type="scientific">Albugo laibachii Nc14</name>
    <dbReference type="NCBI Taxonomy" id="890382"/>
    <lineage>
        <taxon>Eukaryota</taxon>
        <taxon>Sar</taxon>
        <taxon>Stramenopiles</taxon>
        <taxon>Oomycota</taxon>
        <taxon>Peronosporomycetes</taxon>
        <taxon>Albuginales</taxon>
        <taxon>Albuginaceae</taxon>
        <taxon>Albugo</taxon>
    </lineage>
</organism>
<comment type="catalytic activity">
    <reaction evidence="8 9">
        <text>RNA(n) + a ribonucleoside 5'-triphosphate = RNA(n+1) + diphosphate</text>
        <dbReference type="Rhea" id="RHEA:21248"/>
        <dbReference type="Rhea" id="RHEA-COMP:14527"/>
        <dbReference type="Rhea" id="RHEA-COMP:17342"/>
        <dbReference type="ChEBI" id="CHEBI:33019"/>
        <dbReference type="ChEBI" id="CHEBI:61557"/>
        <dbReference type="ChEBI" id="CHEBI:140395"/>
        <dbReference type="EC" id="2.7.7.6"/>
    </reaction>
</comment>
<dbReference type="PANTHER" id="PTHR10102">
    <property type="entry name" value="DNA-DIRECTED RNA POLYMERASE, MITOCHONDRIAL"/>
    <property type="match status" value="1"/>
</dbReference>
<sequence length="1012" mass="115878">MVTTVPRMLQTLTRRSHQGFVHNSLILSTSSSRSSLGEYLSSRRRGVFASYFRCKSSSISSARKNAIQQATTQATDIPEADWADHAQNMAPRKTLRPGLNEVMQKTNDGLSSILKEFHHEEHSNDRLNLGRRYISDEEVDRWLYNYNIPKDQLQKCTTTQEVKDLKRLFARQIRLECAIYDMAVEKHLAVRQDVGKLGRASQVNAAQNLVVGWMEPAIALISNEQRDVLAGKRSLDSSIYGPALLLLDAKVLAALSINTMLNNCLVDSKGARFIKLALALGNIVQEHICENKRKRKDSEKYFLSLVRGIQNDVFRKHMENVYTTAGYWDKRLNLKVGAALIDFIQRSCYVPDRLLQAAGRKVHGTLEEHDPEKPPKKEQAFVHCYYYERNRRSGMFKMHDTIFNLILNTDPGMNVLPWTARYLPMLVPPKRWENPNNGGYLKLHTKIMRQRDIVWQMDCVKRAPLQEVFTTLNLLAEVPWVINQEILDVILRIWQEGGGFGDLPSREDFPFPDNKPEDEEDPEKRQALAKAHAKVRQRNRELHSLRCDTLYKLQVAQEFRNEKEIYFPYNLDFRGRVYPIPPNLNHLGSDMSRSLLLFRDRKPLGKDGLRWLKIHLANVFGVDKCSFDERVAFTESNLTKVFASARDPHGVGDAVWWKTAEYPFLALGVCFELKRALNSPDPETYLSNIPVHQDGSCNGLQHYAALGRDLKGGEQVNLVPASRPGDVYIKVAEQVMDLVNRDANLEIPEDATPERKLSLAHRKRCATFLLGTITRRVVKQTVMTSVYGVTFIGARKQIQARLQEANLSNGNLSDEEMDQQVYDSSCYAAEITMESLRNLFTSARNIMEWLGDCASKVAEEGQLMSWITPLGLPVVQPYRRFGSQQVRTKVQHVLMVSTDHLPVSPGRQKSAFPPNFVHSLDSTHMLMTAKKCLEEDAIAFAAVHDSYWTHACSVETMNMRLREEFVRLYEHPLLEDLLEQLELRFPSTKFKKIPKLGELQLRNVLQSEYFFN</sequence>
<evidence type="ECO:0000256" key="5">
    <source>
        <dbReference type="ARBA" id="ARBA00022695"/>
    </source>
</evidence>
<evidence type="ECO:0000256" key="3">
    <source>
        <dbReference type="ARBA" id="ARBA00022478"/>
    </source>
</evidence>
<evidence type="ECO:0000256" key="7">
    <source>
        <dbReference type="ARBA" id="ARBA00023163"/>
    </source>
</evidence>
<dbReference type="HOGENOM" id="CLU_003364_4_0_1"/>
<dbReference type="EC" id="2.7.7.6" evidence="2 9"/>
<dbReference type="InterPro" id="IPR037159">
    <property type="entry name" value="RNA_POL_N_sf"/>
</dbReference>
<comment type="similarity">
    <text evidence="1 9">Belongs to the phage and mitochondrial RNA polymerase family.</text>
</comment>
<dbReference type="SMART" id="SM01311">
    <property type="entry name" value="RPOL_N"/>
    <property type="match status" value="1"/>
</dbReference>
<dbReference type="EMBL" id="FR824182">
    <property type="protein sequence ID" value="CCA21903.1"/>
    <property type="molecule type" value="Genomic_DNA"/>
</dbReference>
<dbReference type="Gene3D" id="1.10.150.20">
    <property type="entry name" value="5' to 3' exonuclease, C-terminal subdomain"/>
    <property type="match status" value="1"/>
</dbReference>
<protein>
    <recommendedName>
        <fullName evidence="2 9">DNA-directed RNA polymerase</fullName>
        <ecNumber evidence="2 9">2.7.7.6</ecNumber>
    </recommendedName>
</protein>
<dbReference type="PANTHER" id="PTHR10102:SF0">
    <property type="entry name" value="DNA-DIRECTED RNA POLYMERASE, MITOCHONDRIAL"/>
    <property type="match status" value="1"/>
</dbReference>
<reference evidence="12" key="2">
    <citation type="submission" date="2011-02" db="EMBL/GenBank/DDBJ databases">
        <authorList>
            <person name="MacLean D."/>
        </authorList>
    </citation>
    <scope>NUCLEOTIDE SEQUENCE</scope>
</reference>
<comment type="function">
    <text evidence="9">DNA-dependent RNA polymerase catalyzes the transcription of DNA into RNA using the four ribonucleoside triphosphates as substrates.</text>
</comment>
<dbReference type="SUPFAM" id="SSF56672">
    <property type="entry name" value="DNA/RNA polymerases"/>
    <property type="match status" value="1"/>
</dbReference>
<accession>F0WKU6</accession>
<dbReference type="PROSITE" id="PS00489">
    <property type="entry name" value="RNA_POL_PHAGE_2"/>
    <property type="match status" value="1"/>
</dbReference>
<dbReference type="GO" id="GO:0003899">
    <property type="term" value="F:DNA-directed RNA polymerase activity"/>
    <property type="evidence" value="ECO:0007669"/>
    <property type="project" value="UniProtKB-EC"/>
</dbReference>
<dbReference type="InterPro" id="IPR029262">
    <property type="entry name" value="RPOL_N"/>
</dbReference>
<evidence type="ECO:0000256" key="10">
    <source>
        <dbReference type="SAM" id="MobiDB-lite"/>
    </source>
</evidence>
<dbReference type="GO" id="GO:0034245">
    <property type="term" value="C:mitochondrial DNA-directed RNA polymerase complex"/>
    <property type="evidence" value="ECO:0007669"/>
    <property type="project" value="TreeGrafter"/>
</dbReference>
<keyword evidence="5 9" id="KW-0548">Nucleotidyltransferase</keyword>
<dbReference type="GO" id="GO:0006390">
    <property type="term" value="P:mitochondrial transcription"/>
    <property type="evidence" value="ECO:0007669"/>
    <property type="project" value="TreeGrafter"/>
</dbReference>
<dbReference type="GO" id="GO:0003677">
    <property type="term" value="F:DNA binding"/>
    <property type="evidence" value="ECO:0007669"/>
    <property type="project" value="InterPro"/>
</dbReference>
<proteinExistence type="inferred from homology"/>
<dbReference type="Gene3D" id="1.10.287.280">
    <property type="match status" value="1"/>
</dbReference>
<dbReference type="SMR" id="F0WKU6"/>
<dbReference type="Pfam" id="PF00940">
    <property type="entry name" value="RNA_pol"/>
    <property type="match status" value="1"/>
</dbReference>
<evidence type="ECO:0000259" key="11">
    <source>
        <dbReference type="SMART" id="SM01311"/>
    </source>
</evidence>
<dbReference type="InterPro" id="IPR043502">
    <property type="entry name" value="DNA/RNA_pol_sf"/>
</dbReference>
<dbReference type="InterPro" id="IPR002092">
    <property type="entry name" value="DNA-dir_Rpol_phage-type"/>
</dbReference>
<dbReference type="Gene3D" id="1.10.287.260">
    <property type="match status" value="1"/>
</dbReference>
<keyword evidence="4 9" id="KW-0808">Transferase</keyword>
<evidence type="ECO:0000256" key="1">
    <source>
        <dbReference type="ARBA" id="ARBA00009493"/>
    </source>
</evidence>
<reference evidence="12" key="1">
    <citation type="journal article" date="2011" name="PLoS Biol.">
        <title>Gene gain and loss during evolution of obligate parasitism in the white rust pathogen of Arabidopsis thaliana.</title>
        <authorList>
            <person name="Kemen E."/>
            <person name="Gardiner A."/>
            <person name="Schultz-Larsen T."/>
            <person name="Kemen A.C."/>
            <person name="Balmuth A.L."/>
            <person name="Robert-Seilaniantz A."/>
            <person name="Bailey K."/>
            <person name="Holub E."/>
            <person name="Studholme D.J."/>
            <person name="Maclean D."/>
            <person name="Jones J.D."/>
        </authorList>
    </citation>
    <scope>NUCLEOTIDE SEQUENCE</scope>
</reference>
<name>F0WKU6_9STRA</name>
<dbReference type="AlphaFoldDB" id="F0WKU6"/>
<evidence type="ECO:0000256" key="2">
    <source>
        <dbReference type="ARBA" id="ARBA00012418"/>
    </source>
</evidence>
<evidence type="ECO:0000256" key="8">
    <source>
        <dbReference type="ARBA" id="ARBA00048552"/>
    </source>
</evidence>